<name>A0A4S8LCM1_DENBC</name>
<keyword evidence="1" id="KW-0472">Membrane</keyword>
<feature type="transmembrane region" description="Helical" evidence="1">
    <location>
        <begin position="74"/>
        <end position="98"/>
    </location>
</feature>
<reference evidence="2 3" key="1">
    <citation type="journal article" date="2019" name="Nat. Ecol. Evol.">
        <title>Megaphylogeny resolves global patterns of mushroom evolution.</title>
        <authorList>
            <person name="Varga T."/>
            <person name="Krizsan K."/>
            <person name="Foldi C."/>
            <person name="Dima B."/>
            <person name="Sanchez-Garcia M."/>
            <person name="Sanchez-Ramirez S."/>
            <person name="Szollosi G.J."/>
            <person name="Szarkandi J.G."/>
            <person name="Papp V."/>
            <person name="Albert L."/>
            <person name="Andreopoulos W."/>
            <person name="Angelini C."/>
            <person name="Antonin V."/>
            <person name="Barry K.W."/>
            <person name="Bougher N.L."/>
            <person name="Buchanan P."/>
            <person name="Buyck B."/>
            <person name="Bense V."/>
            <person name="Catcheside P."/>
            <person name="Chovatia M."/>
            <person name="Cooper J."/>
            <person name="Damon W."/>
            <person name="Desjardin D."/>
            <person name="Finy P."/>
            <person name="Geml J."/>
            <person name="Haridas S."/>
            <person name="Hughes K."/>
            <person name="Justo A."/>
            <person name="Karasinski D."/>
            <person name="Kautmanova I."/>
            <person name="Kiss B."/>
            <person name="Kocsube S."/>
            <person name="Kotiranta H."/>
            <person name="LaButti K.M."/>
            <person name="Lechner B.E."/>
            <person name="Liimatainen K."/>
            <person name="Lipzen A."/>
            <person name="Lukacs Z."/>
            <person name="Mihaltcheva S."/>
            <person name="Morgado L.N."/>
            <person name="Niskanen T."/>
            <person name="Noordeloos M.E."/>
            <person name="Ohm R.A."/>
            <person name="Ortiz-Santana B."/>
            <person name="Ovrebo C."/>
            <person name="Racz N."/>
            <person name="Riley R."/>
            <person name="Savchenko A."/>
            <person name="Shiryaev A."/>
            <person name="Soop K."/>
            <person name="Spirin V."/>
            <person name="Szebenyi C."/>
            <person name="Tomsovsky M."/>
            <person name="Tulloss R.E."/>
            <person name="Uehling J."/>
            <person name="Grigoriev I.V."/>
            <person name="Vagvolgyi C."/>
            <person name="Papp T."/>
            <person name="Martin F.M."/>
            <person name="Miettinen O."/>
            <person name="Hibbett D.S."/>
            <person name="Nagy L.G."/>
        </authorList>
    </citation>
    <scope>NUCLEOTIDE SEQUENCE [LARGE SCALE GENOMIC DNA]</scope>
    <source>
        <strain evidence="2 3">CBS 962.96</strain>
    </source>
</reference>
<keyword evidence="1" id="KW-1133">Transmembrane helix</keyword>
<protein>
    <submittedName>
        <fullName evidence="2">Uncharacterized protein</fullName>
    </submittedName>
</protein>
<proteinExistence type="predicted"/>
<dbReference type="Proteomes" id="UP000297245">
    <property type="component" value="Unassembled WGS sequence"/>
</dbReference>
<organism evidence="2 3">
    <name type="scientific">Dendrothele bispora (strain CBS 962.96)</name>
    <dbReference type="NCBI Taxonomy" id="1314807"/>
    <lineage>
        <taxon>Eukaryota</taxon>
        <taxon>Fungi</taxon>
        <taxon>Dikarya</taxon>
        <taxon>Basidiomycota</taxon>
        <taxon>Agaricomycotina</taxon>
        <taxon>Agaricomycetes</taxon>
        <taxon>Agaricomycetidae</taxon>
        <taxon>Agaricales</taxon>
        <taxon>Agaricales incertae sedis</taxon>
        <taxon>Dendrothele</taxon>
    </lineage>
</organism>
<sequence>MAKTKKKKLNRKSKFFLDSDPMYSNAILVRLVFQSLLEKLKQRQKTLVSHNDVDMSKVEDPEHILSLSQTPDSMLVLVCFVGNVPLVVEVIFGGLTAIDISSM</sequence>
<dbReference type="EMBL" id="ML179497">
    <property type="protein sequence ID" value="THU86451.1"/>
    <property type="molecule type" value="Genomic_DNA"/>
</dbReference>
<gene>
    <name evidence="2" type="ORF">K435DRAFT_805095</name>
</gene>
<evidence type="ECO:0000313" key="3">
    <source>
        <dbReference type="Proteomes" id="UP000297245"/>
    </source>
</evidence>
<accession>A0A4S8LCM1</accession>
<evidence type="ECO:0000313" key="2">
    <source>
        <dbReference type="EMBL" id="THU86451.1"/>
    </source>
</evidence>
<keyword evidence="3" id="KW-1185">Reference proteome</keyword>
<keyword evidence="1" id="KW-0812">Transmembrane</keyword>
<dbReference type="AlphaFoldDB" id="A0A4S8LCM1"/>
<evidence type="ECO:0000256" key="1">
    <source>
        <dbReference type="SAM" id="Phobius"/>
    </source>
</evidence>